<evidence type="ECO:0000259" key="6">
    <source>
        <dbReference type="PROSITE" id="PS50173"/>
    </source>
</evidence>
<organism evidence="7 8">
    <name type="scientific">Lactiplantibacillus plantarum</name>
    <name type="common">Lactobacillus plantarum</name>
    <dbReference type="NCBI Taxonomy" id="1590"/>
    <lineage>
        <taxon>Bacteria</taxon>
        <taxon>Bacillati</taxon>
        <taxon>Bacillota</taxon>
        <taxon>Bacilli</taxon>
        <taxon>Lactobacillales</taxon>
        <taxon>Lactobacillaceae</taxon>
        <taxon>Lactiplantibacillus</taxon>
    </lineage>
</organism>
<dbReference type="GO" id="GO:0005829">
    <property type="term" value="C:cytosol"/>
    <property type="evidence" value="ECO:0007669"/>
    <property type="project" value="TreeGrafter"/>
</dbReference>
<dbReference type="GO" id="GO:0003887">
    <property type="term" value="F:DNA-directed DNA polymerase activity"/>
    <property type="evidence" value="ECO:0007669"/>
    <property type="project" value="UniProtKB-KW"/>
</dbReference>
<dbReference type="InterPro" id="IPR001126">
    <property type="entry name" value="UmuC"/>
</dbReference>
<dbReference type="Pfam" id="PF00817">
    <property type="entry name" value="IMS"/>
    <property type="match status" value="1"/>
</dbReference>
<dbReference type="GO" id="GO:0006281">
    <property type="term" value="P:DNA repair"/>
    <property type="evidence" value="ECO:0007669"/>
    <property type="project" value="InterPro"/>
</dbReference>
<dbReference type="SUPFAM" id="SSF56672">
    <property type="entry name" value="DNA/RNA polymerases"/>
    <property type="match status" value="1"/>
</dbReference>
<dbReference type="GO" id="GO:0009432">
    <property type="term" value="P:SOS response"/>
    <property type="evidence" value="ECO:0007669"/>
    <property type="project" value="TreeGrafter"/>
</dbReference>
<dbReference type="CDD" id="cd01700">
    <property type="entry name" value="PolY_Pol_V_umuC"/>
    <property type="match status" value="1"/>
</dbReference>
<dbReference type="PANTHER" id="PTHR11076:SF35">
    <property type="entry name" value="DNA REPAIR PROTEIN HOMOLOG YOBH"/>
    <property type="match status" value="1"/>
</dbReference>
<dbReference type="Proteomes" id="UP000076882">
    <property type="component" value="Unassembled WGS sequence"/>
</dbReference>
<reference evidence="7 8" key="1">
    <citation type="submission" date="2016-03" db="EMBL/GenBank/DDBJ databases">
        <title>Comparative genomics of 54 Lactobacillus plantarum strains reveals genomic uncoupling from niche constraints.</title>
        <authorList>
            <person name="Martino M.E."/>
        </authorList>
    </citation>
    <scope>NUCLEOTIDE SEQUENCE [LARGE SCALE GENOMIC DNA]</scope>
    <source>
        <strain evidence="7 8">19.1</strain>
    </source>
</reference>
<keyword evidence="2" id="KW-0515">Mutator protein</keyword>
<dbReference type="Gene3D" id="3.30.1490.100">
    <property type="entry name" value="DNA polymerase, Y-family, little finger domain"/>
    <property type="match status" value="1"/>
</dbReference>
<proteinExistence type="inferred from homology"/>
<evidence type="ECO:0000313" key="8">
    <source>
        <dbReference type="Proteomes" id="UP000076882"/>
    </source>
</evidence>
<dbReference type="GO" id="GO:0042276">
    <property type="term" value="P:error-prone translesion synthesis"/>
    <property type="evidence" value="ECO:0007669"/>
    <property type="project" value="TreeGrafter"/>
</dbReference>
<dbReference type="GO" id="GO:0006260">
    <property type="term" value="P:DNA replication"/>
    <property type="evidence" value="ECO:0007669"/>
    <property type="project" value="UniProtKB-KW"/>
</dbReference>
<dbReference type="InterPro" id="IPR050116">
    <property type="entry name" value="DNA_polymerase-Y"/>
</dbReference>
<evidence type="ECO:0000256" key="3">
    <source>
        <dbReference type="ARBA" id="ARBA00022695"/>
    </source>
</evidence>
<dbReference type="Gene3D" id="3.30.70.270">
    <property type="match status" value="1"/>
</dbReference>
<evidence type="ECO:0000256" key="1">
    <source>
        <dbReference type="ARBA" id="ARBA00010945"/>
    </source>
</evidence>
<evidence type="ECO:0000256" key="5">
    <source>
        <dbReference type="ARBA" id="ARBA00022932"/>
    </source>
</evidence>
<evidence type="ECO:0000256" key="4">
    <source>
        <dbReference type="ARBA" id="ARBA00022705"/>
    </source>
</evidence>
<dbReference type="Gene3D" id="1.10.150.20">
    <property type="entry name" value="5' to 3' exonuclease, C-terminal subdomain"/>
    <property type="match status" value="1"/>
</dbReference>
<comment type="caution">
    <text evidence="7">The sequence shown here is derived from an EMBL/GenBank/DDBJ whole genome shotgun (WGS) entry which is preliminary data.</text>
</comment>
<dbReference type="AlphaFoldDB" id="A0A162G607"/>
<accession>A0A162G607</accession>
<gene>
    <name evidence="7" type="ORF">Lp19_1195</name>
</gene>
<dbReference type="InterPro" id="IPR043128">
    <property type="entry name" value="Rev_trsase/Diguanyl_cyclase"/>
</dbReference>
<dbReference type="InterPro" id="IPR017961">
    <property type="entry name" value="DNA_pol_Y-fam_little_finger"/>
</dbReference>
<dbReference type="PROSITE" id="PS50173">
    <property type="entry name" value="UMUC"/>
    <property type="match status" value="1"/>
</dbReference>
<keyword evidence="4" id="KW-0235">DNA replication</keyword>
<protein>
    <submittedName>
        <fullName evidence="7">Nucleotidyltransferase/DNA polymerase for DNArepair</fullName>
    </submittedName>
</protein>
<dbReference type="InterPro" id="IPR036775">
    <property type="entry name" value="DNA_pol_Y-fam_lit_finger_sf"/>
</dbReference>
<keyword evidence="3" id="KW-0548">Nucleotidyltransferase</keyword>
<dbReference type="Pfam" id="PF11799">
    <property type="entry name" value="IMS_C"/>
    <property type="match status" value="1"/>
</dbReference>
<sequence>MFYNEEPHGVFMFIDTKSFYASCEACQRGYNPLKVPLVVMSEQPNTNGGLVLATSPMAKKLFNLQANVSRQRDLPDDPRLLVVPPRMNLYIQKNLAINQIFKRFVPEEMLMPYSIDESLLSVKSSFRLFSKTPYEFARIIQKTIKTELGLYMTVGIGETPVQAKLALDLFAKHNINLIGTLTYETVPSKIWPINKLTDIWSIGIRMEKRLHRLNIKSVGDLAHTNPYLLKKELGIMGLQLFALSWGVDRTEITQQIVVKNASIGNSQVLPRDYQSQNEIETVIKEIGEQVASRLRAHKKVASTISLSIGFSYAASETDGRSGFNIGLKIEPTNQQKVINNQLIFLFRKNWDGQSVRHISVYTSHLSQFKSLQLNLFDDPKRQVKSVQLAKVIDSIRQKYGFTKLVYANSLLAGGNAINRANLVGGHNGGNAYE</sequence>
<dbReference type="EMBL" id="LUXM01000024">
    <property type="protein sequence ID" value="KZU95916.1"/>
    <property type="molecule type" value="Genomic_DNA"/>
</dbReference>
<keyword evidence="5" id="KW-0239">DNA-directed DNA polymerase</keyword>
<feature type="domain" description="UmuC" evidence="6">
    <location>
        <begin position="11"/>
        <end position="203"/>
    </location>
</feature>
<dbReference type="SUPFAM" id="SSF100879">
    <property type="entry name" value="Lesion bypass DNA polymerase (Y-family), little finger domain"/>
    <property type="match status" value="1"/>
</dbReference>
<evidence type="ECO:0000313" key="7">
    <source>
        <dbReference type="EMBL" id="KZU95916.1"/>
    </source>
</evidence>
<comment type="similarity">
    <text evidence="1">Belongs to the DNA polymerase type-Y family.</text>
</comment>
<dbReference type="InterPro" id="IPR043502">
    <property type="entry name" value="DNA/RNA_pol_sf"/>
</dbReference>
<name>A0A162G607_LACPN</name>
<dbReference type="PATRIC" id="fig|1590.201.peg.968"/>
<dbReference type="GO" id="GO:0003684">
    <property type="term" value="F:damaged DNA binding"/>
    <property type="evidence" value="ECO:0007669"/>
    <property type="project" value="InterPro"/>
</dbReference>
<evidence type="ECO:0000256" key="2">
    <source>
        <dbReference type="ARBA" id="ARBA00022457"/>
    </source>
</evidence>
<keyword evidence="7" id="KW-0808">Transferase</keyword>
<dbReference type="Gene3D" id="3.40.1170.60">
    <property type="match status" value="1"/>
</dbReference>
<dbReference type="PANTHER" id="PTHR11076">
    <property type="entry name" value="DNA REPAIR POLYMERASE UMUC / TRANSFERASE FAMILY MEMBER"/>
    <property type="match status" value="1"/>
</dbReference>